<evidence type="ECO:0000313" key="5">
    <source>
        <dbReference type="Proteomes" id="UP000186879"/>
    </source>
</evidence>
<dbReference type="Proteomes" id="UP000186879">
    <property type="component" value="Chromosome"/>
</dbReference>
<reference evidence="3 7" key="3">
    <citation type="submission" date="2018-10" db="EMBL/GenBank/DDBJ databases">
        <title>Cultivation of a novel Methanohalophilus strain from Kebrit Deep of the Red Sea and a genomic comparison of members of the genus Methanohalophilus.</title>
        <authorList>
            <person name="Guan Y."/>
            <person name="Ngugi D.K."/>
            <person name="Stingl U."/>
        </authorList>
    </citation>
    <scope>NUCLEOTIDE SEQUENCE [LARGE SCALE GENOMIC DNA]</scope>
    <source>
        <strain evidence="3 7">DSM 3094</strain>
    </source>
</reference>
<feature type="transmembrane region" description="Helical" evidence="1">
    <location>
        <begin position="263"/>
        <end position="281"/>
    </location>
</feature>
<evidence type="ECO:0000313" key="2">
    <source>
        <dbReference type="EMBL" id="APH38246.1"/>
    </source>
</evidence>
<keyword evidence="1" id="KW-1133">Transmembrane helix</keyword>
<protein>
    <submittedName>
        <fullName evidence="4">Capsule biosynthesis CapC</fullName>
    </submittedName>
</protein>
<feature type="transmembrane region" description="Helical" evidence="1">
    <location>
        <begin position="130"/>
        <end position="152"/>
    </location>
</feature>
<feature type="transmembrane region" description="Helical" evidence="1">
    <location>
        <begin position="345"/>
        <end position="365"/>
    </location>
</feature>
<sequence length="387" mass="42258">MLIAVILAIIGILEVIILTQLFGYRLGGVIVVPVLAIYTCKNFLMLPLFIVGVIIAYMGLLYLQKNTMIYGRNELVATLLIGSVFPVVGLFSLKGLGYDFTEVVFFGSILPGLAAYNYSRLKPQYRVADILTSVGIFLGLIAAAWLLINPFIAETIGSLTPPILFSPKSDIALLKQVAVDVYPASSIMNRFSAFVLFIVSLAFSEIVRQSYGIRVGVVSMAILAIFSLENKWFLMLYFFNLLASFIGITIIQKATLLYGRNLIGLGTSISLALTIPFVFIFPVSRGLSIFFLGLIAGLNAYNLHVTPPAERKLFIPLQISILAPLIILAGILGEGQSTGLFHEVGIYQILLALLAAVISIAFVKINWVGKPMEKNVWDASLFSEGDE</sequence>
<evidence type="ECO:0000313" key="6">
    <source>
        <dbReference type="Proteomes" id="UP000198669"/>
    </source>
</evidence>
<organism evidence="2 5">
    <name type="scientific">Methanohalophilus halophilus</name>
    <dbReference type="NCBI Taxonomy" id="2177"/>
    <lineage>
        <taxon>Archaea</taxon>
        <taxon>Methanobacteriati</taxon>
        <taxon>Methanobacteriota</taxon>
        <taxon>Stenosarchaea group</taxon>
        <taxon>Methanomicrobia</taxon>
        <taxon>Methanosarcinales</taxon>
        <taxon>Methanosarcinaceae</taxon>
        <taxon>Methanohalophilus</taxon>
    </lineage>
</organism>
<evidence type="ECO:0000256" key="1">
    <source>
        <dbReference type="SAM" id="Phobius"/>
    </source>
</evidence>
<dbReference type="InterPro" id="IPR008338">
    <property type="entry name" value="Capsule_biosynth_CapC"/>
</dbReference>
<dbReference type="STRING" id="2177.BHR79_01270"/>
<evidence type="ECO:0000313" key="4">
    <source>
        <dbReference type="EMBL" id="SDW00120.1"/>
    </source>
</evidence>
<dbReference type="AlphaFoldDB" id="A0A1L3Q045"/>
<dbReference type="Proteomes" id="UP000267921">
    <property type="component" value="Unassembled WGS sequence"/>
</dbReference>
<dbReference type="KEGG" id="mhaz:BHR79_01270"/>
<feature type="transmembrane region" description="Helical" evidence="1">
    <location>
        <begin position="211"/>
        <end position="228"/>
    </location>
</feature>
<dbReference type="OrthoDB" id="240491at2157"/>
<feature type="transmembrane region" description="Helical" evidence="1">
    <location>
        <begin position="5"/>
        <end position="23"/>
    </location>
</feature>
<keyword evidence="5" id="KW-1185">Reference proteome</keyword>
<dbReference type="Pfam" id="PF14102">
    <property type="entry name" value="Caps_synth_CapC"/>
    <property type="match status" value="1"/>
</dbReference>
<feature type="transmembrane region" description="Helical" evidence="1">
    <location>
        <begin position="75"/>
        <end position="94"/>
    </location>
</feature>
<feature type="transmembrane region" description="Helical" evidence="1">
    <location>
        <begin position="100"/>
        <end position="118"/>
    </location>
</feature>
<name>A0A1L3Q045_9EURY</name>
<dbReference type="EMBL" id="FNMU01000001">
    <property type="protein sequence ID" value="SDW00120.1"/>
    <property type="molecule type" value="Genomic_DNA"/>
</dbReference>
<proteinExistence type="predicted"/>
<dbReference type="EMBL" id="RJJG01000001">
    <property type="protein sequence ID" value="RNI10887.1"/>
    <property type="molecule type" value="Genomic_DNA"/>
</dbReference>
<reference evidence="2 5" key="1">
    <citation type="submission" date="2016-10" db="EMBL/GenBank/DDBJ databases">
        <title>Methanohalophilus halophilus.</title>
        <authorList>
            <person name="L'haridon S."/>
        </authorList>
    </citation>
    <scope>NUCLEOTIDE SEQUENCE [LARGE SCALE GENOMIC DNA]</scope>
    <source>
        <strain evidence="2 5">Z-7982</strain>
    </source>
</reference>
<dbReference type="Proteomes" id="UP000198669">
    <property type="component" value="Unassembled WGS sequence"/>
</dbReference>
<feature type="transmembrane region" description="Helical" evidence="1">
    <location>
        <begin position="43"/>
        <end position="63"/>
    </location>
</feature>
<keyword evidence="1" id="KW-0472">Membrane</keyword>
<dbReference type="GeneID" id="30582344"/>
<feature type="transmembrane region" description="Helical" evidence="1">
    <location>
        <begin position="234"/>
        <end position="251"/>
    </location>
</feature>
<reference evidence="4 6" key="2">
    <citation type="submission" date="2016-10" db="EMBL/GenBank/DDBJ databases">
        <authorList>
            <person name="de Groot N.N."/>
        </authorList>
    </citation>
    <scope>NUCLEOTIDE SEQUENCE [LARGE SCALE GENOMIC DNA]</scope>
    <source>
        <strain evidence="4 6">Z-7982</strain>
    </source>
</reference>
<feature type="transmembrane region" description="Helical" evidence="1">
    <location>
        <begin position="287"/>
        <end position="306"/>
    </location>
</feature>
<evidence type="ECO:0000313" key="7">
    <source>
        <dbReference type="Proteomes" id="UP000267921"/>
    </source>
</evidence>
<evidence type="ECO:0000313" key="3">
    <source>
        <dbReference type="EMBL" id="RNI10887.1"/>
    </source>
</evidence>
<feature type="transmembrane region" description="Helical" evidence="1">
    <location>
        <begin position="313"/>
        <end position="333"/>
    </location>
</feature>
<dbReference type="GO" id="GO:0016020">
    <property type="term" value="C:membrane"/>
    <property type="evidence" value="ECO:0007669"/>
    <property type="project" value="InterPro"/>
</dbReference>
<keyword evidence="1" id="KW-0812">Transmembrane</keyword>
<dbReference type="RefSeq" id="WP_072560476.1">
    <property type="nucleotide sequence ID" value="NZ_CP017921.1"/>
</dbReference>
<dbReference type="GO" id="GO:0045227">
    <property type="term" value="P:capsule polysaccharide biosynthetic process"/>
    <property type="evidence" value="ECO:0007669"/>
    <property type="project" value="InterPro"/>
</dbReference>
<dbReference type="EMBL" id="CP017921">
    <property type="protein sequence ID" value="APH38246.1"/>
    <property type="molecule type" value="Genomic_DNA"/>
</dbReference>
<feature type="transmembrane region" description="Helical" evidence="1">
    <location>
        <begin position="187"/>
        <end position="204"/>
    </location>
</feature>
<gene>
    <name evidence="2" type="ORF">BHR79_01270</name>
    <name evidence="3" type="ORF">EFE40_01520</name>
    <name evidence="4" type="ORF">SAMN04515625_0076</name>
</gene>
<accession>A0A1L3Q045</accession>